<dbReference type="Proteomes" id="UP001162162">
    <property type="component" value="Unassembled WGS sequence"/>
</dbReference>
<dbReference type="AlphaFoldDB" id="A0AAV8XQ12"/>
<accession>A0AAV8XQ12</accession>
<proteinExistence type="predicted"/>
<organism evidence="1 2">
    <name type="scientific">Aromia moschata</name>
    <dbReference type="NCBI Taxonomy" id="1265417"/>
    <lineage>
        <taxon>Eukaryota</taxon>
        <taxon>Metazoa</taxon>
        <taxon>Ecdysozoa</taxon>
        <taxon>Arthropoda</taxon>
        <taxon>Hexapoda</taxon>
        <taxon>Insecta</taxon>
        <taxon>Pterygota</taxon>
        <taxon>Neoptera</taxon>
        <taxon>Endopterygota</taxon>
        <taxon>Coleoptera</taxon>
        <taxon>Polyphaga</taxon>
        <taxon>Cucujiformia</taxon>
        <taxon>Chrysomeloidea</taxon>
        <taxon>Cerambycidae</taxon>
        <taxon>Cerambycinae</taxon>
        <taxon>Callichromatini</taxon>
        <taxon>Aromia</taxon>
    </lineage>
</organism>
<reference evidence="1" key="1">
    <citation type="journal article" date="2023" name="Insect Mol. Biol.">
        <title>Genome sequencing provides insights into the evolution of gene families encoding plant cell wall-degrading enzymes in longhorned beetles.</title>
        <authorList>
            <person name="Shin N.R."/>
            <person name="Okamura Y."/>
            <person name="Kirsch R."/>
            <person name="Pauchet Y."/>
        </authorList>
    </citation>
    <scope>NUCLEOTIDE SEQUENCE</scope>
    <source>
        <strain evidence="1">AMC_N1</strain>
    </source>
</reference>
<keyword evidence="2" id="KW-1185">Reference proteome</keyword>
<protein>
    <recommendedName>
        <fullName evidence="3">Polyprotein</fullName>
    </recommendedName>
</protein>
<name>A0AAV8XQ12_9CUCU</name>
<evidence type="ECO:0000313" key="2">
    <source>
        <dbReference type="Proteomes" id="UP001162162"/>
    </source>
</evidence>
<sequence>MFSNIQITFAHTMVDVFIMVISESLAYRLKRVTKKIRAAALSKQVYTPNVNRKNKDSDIPIWKKRLEKNIDEYRADADVLSEFLAGNNSRGVMAKTQAIARKAQIDLNNADHRQQLLNLKDLLRQKAKAKGARLRRYNKLTKRKQQNAAFETKIKQYRYLGECQDGRINHTQLKNEFQEKYKSRVTKLLNTLLSRGNLIKAINSWAVPKTERQKIAKYENLSIELKRLWKLEKVETYALVISAEGVMTTRFAKTIATLGLSYNIIRNGQKAILLQTCHICLCLECVERRIIGSELSSIVVDSWSSGSWTVIPGNWSNEQEFGYSGQIIRHGTKKVEHEEPGAKDETSKISTIGVKKISTEPGMQLNPFQW</sequence>
<evidence type="ECO:0000313" key="1">
    <source>
        <dbReference type="EMBL" id="KAJ8940989.1"/>
    </source>
</evidence>
<comment type="caution">
    <text evidence="1">The sequence shown here is derived from an EMBL/GenBank/DDBJ whole genome shotgun (WGS) entry which is preliminary data.</text>
</comment>
<evidence type="ECO:0008006" key="3">
    <source>
        <dbReference type="Google" id="ProtNLM"/>
    </source>
</evidence>
<dbReference type="InterPro" id="IPR009318">
    <property type="entry name" value="Gustatory_rcpt"/>
</dbReference>
<dbReference type="GO" id="GO:0016020">
    <property type="term" value="C:membrane"/>
    <property type="evidence" value="ECO:0007669"/>
    <property type="project" value="InterPro"/>
</dbReference>
<dbReference type="EMBL" id="JAPWTK010000395">
    <property type="protein sequence ID" value="KAJ8940989.1"/>
    <property type="molecule type" value="Genomic_DNA"/>
</dbReference>
<dbReference type="Pfam" id="PF06151">
    <property type="entry name" value="Trehalose_recp"/>
    <property type="match status" value="1"/>
</dbReference>
<gene>
    <name evidence="1" type="ORF">NQ318_011723</name>
</gene>
<dbReference type="GO" id="GO:0008527">
    <property type="term" value="F:taste receptor activity"/>
    <property type="evidence" value="ECO:0007669"/>
    <property type="project" value="InterPro"/>
</dbReference>